<evidence type="ECO:0000313" key="2">
    <source>
        <dbReference type="Proteomes" id="UP000273500"/>
    </source>
</evidence>
<dbReference type="SMART" id="SM00028">
    <property type="entry name" value="TPR"/>
    <property type="match status" value="1"/>
</dbReference>
<proteinExistence type="predicted"/>
<dbReference type="InterPro" id="IPR006597">
    <property type="entry name" value="Sel1-like"/>
</dbReference>
<dbReference type="RefSeq" id="WP_125421218.1">
    <property type="nucleotide sequence ID" value="NZ_RWIT01000007.1"/>
</dbReference>
<sequence>MKIWIYYIVEAEKIEIYNRYLSLIRSAAYSGNHRAQFELALHYEEFNFFGLNMNYNRRKAMYWYKKACEGNIADACNNLATCYNSEEKKEEAMAFYKKAINLGSILAKKNLRGLL</sequence>
<name>A0A3R9PWM8_9BACT</name>
<dbReference type="Pfam" id="PF08238">
    <property type="entry name" value="Sel1"/>
    <property type="match status" value="2"/>
</dbReference>
<dbReference type="EMBL" id="RWIT01000007">
    <property type="protein sequence ID" value="RSK47791.1"/>
    <property type="molecule type" value="Genomic_DNA"/>
</dbReference>
<dbReference type="InterPro" id="IPR011990">
    <property type="entry name" value="TPR-like_helical_dom_sf"/>
</dbReference>
<accession>A0A3R9PWM8</accession>
<gene>
    <name evidence="1" type="ORF">EI291_14440</name>
</gene>
<reference evidence="1 2" key="1">
    <citation type="submission" date="2018-12" db="EMBL/GenBank/DDBJ databases">
        <authorList>
            <person name="Feng G."/>
            <person name="Zhu H."/>
        </authorList>
    </citation>
    <scope>NUCLEOTIDE SEQUENCE [LARGE SCALE GENOMIC DNA]</scope>
    <source>
        <strain evidence="1 2">KCTC 12533</strain>
    </source>
</reference>
<dbReference type="AlphaFoldDB" id="A0A3R9PWM8"/>
<dbReference type="Gene3D" id="1.25.40.10">
    <property type="entry name" value="Tetratricopeptide repeat domain"/>
    <property type="match status" value="1"/>
</dbReference>
<comment type="caution">
    <text evidence="1">The sequence shown here is derived from an EMBL/GenBank/DDBJ whole genome shotgun (WGS) entry which is preliminary data.</text>
</comment>
<dbReference type="SMART" id="SM00671">
    <property type="entry name" value="SEL1"/>
    <property type="match status" value="2"/>
</dbReference>
<protein>
    <submittedName>
        <fullName evidence="1">Sel1 repeat family protein</fullName>
    </submittedName>
</protein>
<keyword evidence="2" id="KW-1185">Reference proteome</keyword>
<evidence type="ECO:0000313" key="1">
    <source>
        <dbReference type="EMBL" id="RSK47791.1"/>
    </source>
</evidence>
<dbReference type="InterPro" id="IPR019734">
    <property type="entry name" value="TPR_rpt"/>
</dbReference>
<dbReference type="SUPFAM" id="SSF81901">
    <property type="entry name" value="HCP-like"/>
    <property type="match status" value="1"/>
</dbReference>
<dbReference type="OrthoDB" id="6064897at2"/>
<dbReference type="Proteomes" id="UP000273500">
    <property type="component" value="Unassembled WGS sequence"/>
</dbReference>
<organism evidence="1 2">
    <name type="scientific">Hymenobacter rigui</name>
    <dbReference type="NCBI Taxonomy" id="334424"/>
    <lineage>
        <taxon>Bacteria</taxon>
        <taxon>Pseudomonadati</taxon>
        <taxon>Bacteroidota</taxon>
        <taxon>Cytophagia</taxon>
        <taxon>Cytophagales</taxon>
        <taxon>Hymenobacteraceae</taxon>
        <taxon>Hymenobacter</taxon>
    </lineage>
</organism>